<dbReference type="InterPro" id="IPR010982">
    <property type="entry name" value="Lambda_DNA-bd_dom_sf"/>
</dbReference>
<gene>
    <name evidence="1" type="ORF">DA075_16390</name>
</gene>
<keyword evidence="2" id="KW-1185">Reference proteome</keyword>
<organism evidence="1 2">
    <name type="scientific">Methylobacterium currus</name>
    <dbReference type="NCBI Taxonomy" id="2051553"/>
    <lineage>
        <taxon>Bacteria</taxon>
        <taxon>Pseudomonadati</taxon>
        <taxon>Pseudomonadota</taxon>
        <taxon>Alphaproteobacteria</taxon>
        <taxon>Hyphomicrobiales</taxon>
        <taxon>Methylobacteriaceae</taxon>
        <taxon>Methylobacterium</taxon>
    </lineage>
</organism>
<dbReference type="SUPFAM" id="SSF47413">
    <property type="entry name" value="lambda repressor-like DNA-binding domains"/>
    <property type="match status" value="1"/>
</dbReference>
<dbReference type="OrthoDB" id="461984at2"/>
<dbReference type="Proteomes" id="UP000244755">
    <property type="component" value="Chromosome 1"/>
</dbReference>
<evidence type="ECO:0000313" key="1">
    <source>
        <dbReference type="EMBL" id="AWB24921.1"/>
    </source>
</evidence>
<dbReference type="EMBL" id="CP028843">
    <property type="protein sequence ID" value="AWB24921.1"/>
    <property type="molecule type" value="Genomic_DNA"/>
</dbReference>
<reference evidence="1 2" key="1">
    <citation type="submission" date="2018-04" db="EMBL/GenBank/DDBJ databases">
        <title>Methylobacterium sp. PR1016A genome.</title>
        <authorList>
            <person name="Park W."/>
        </authorList>
    </citation>
    <scope>NUCLEOTIDE SEQUENCE [LARGE SCALE GENOMIC DNA]</scope>
    <source>
        <strain evidence="1 2">PR1016A</strain>
    </source>
</reference>
<protein>
    <submittedName>
        <fullName evidence="1">Transcriptional regulator</fullName>
    </submittedName>
</protein>
<dbReference type="AlphaFoldDB" id="A0A2R4WTP0"/>
<accession>A0A2R4WTP0</accession>
<name>A0A2R4WTP0_9HYPH</name>
<dbReference type="Gene3D" id="1.10.260.40">
    <property type="entry name" value="lambda repressor-like DNA-binding domains"/>
    <property type="match status" value="1"/>
</dbReference>
<dbReference type="KEGG" id="mee:DA075_16390"/>
<dbReference type="GO" id="GO:0003677">
    <property type="term" value="F:DNA binding"/>
    <property type="evidence" value="ECO:0007669"/>
    <property type="project" value="InterPro"/>
</dbReference>
<evidence type="ECO:0000313" key="2">
    <source>
        <dbReference type="Proteomes" id="UP000244755"/>
    </source>
</evidence>
<proteinExistence type="predicted"/>
<sequence length="99" mass="10832">MARDIFERTLPALKEAEAHAQGETPPGLIIRVPDAIDVAEIRRQTGKAQTAFAASIGVPVATLRQGEHHRRQPQGPARVLLALIEKNPRLVEDMLGQPE</sequence>